<dbReference type="InterPro" id="IPR001482">
    <property type="entry name" value="T2SS/T4SS_dom"/>
</dbReference>
<feature type="region of interest" description="Disordered" evidence="9">
    <location>
        <begin position="1"/>
        <end position="22"/>
    </location>
</feature>
<dbReference type="CDD" id="cd01129">
    <property type="entry name" value="PulE-GspE-like"/>
    <property type="match status" value="1"/>
</dbReference>
<dbReference type="GO" id="GO:0005886">
    <property type="term" value="C:plasma membrane"/>
    <property type="evidence" value="ECO:0007669"/>
    <property type="project" value="TreeGrafter"/>
</dbReference>
<evidence type="ECO:0000259" key="10">
    <source>
        <dbReference type="PROSITE" id="PS00662"/>
    </source>
</evidence>
<dbReference type="RefSeq" id="WP_075010427.1">
    <property type="nucleotide sequence ID" value="NZ_FOAP01000025.1"/>
</dbReference>
<dbReference type="GO" id="GO:0005524">
    <property type="term" value="F:ATP binding"/>
    <property type="evidence" value="ECO:0007669"/>
    <property type="project" value="UniProtKB-KW"/>
</dbReference>
<dbReference type="FunFam" id="3.30.450.90:FF:000001">
    <property type="entry name" value="Type II secretion system ATPase GspE"/>
    <property type="match status" value="1"/>
</dbReference>
<dbReference type="EMBL" id="FOAP01000025">
    <property type="protein sequence ID" value="SEM88741.1"/>
    <property type="molecule type" value="Genomic_DNA"/>
</dbReference>
<dbReference type="GO" id="GO:0008564">
    <property type="term" value="F:protein-exporting ATPase activity"/>
    <property type="evidence" value="ECO:0007669"/>
    <property type="project" value="UniProtKB-EC"/>
</dbReference>
<evidence type="ECO:0000256" key="7">
    <source>
        <dbReference type="ARBA" id="ARBA00024382"/>
    </source>
</evidence>
<evidence type="ECO:0000313" key="11">
    <source>
        <dbReference type="EMBL" id="SEM88741.1"/>
    </source>
</evidence>
<feature type="domain" description="Bacterial type II secretion system protein E" evidence="10">
    <location>
        <begin position="415"/>
        <end position="429"/>
    </location>
</feature>
<dbReference type="Gene3D" id="3.30.450.90">
    <property type="match status" value="1"/>
</dbReference>
<dbReference type="Pfam" id="PF00437">
    <property type="entry name" value="T2SSE"/>
    <property type="match status" value="1"/>
</dbReference>
<keyword evidence="4" id="KW-0067">ATP-binding</keyword>
<dbReference type="NCBIfam" id="TIGR02533">
    <property type="entry name" value="type_II_gspE"/>
    <property type="match status" value="1"/>
</dbReference>
<dbReference type="PROSITE" id="PS00662">
    <property type="entry name" value="T2SP_E"/>
    <property type="match status" value="1"/>
</dbReference>
<dbReference type="SUPFAM" id="SSF52540">
    <property type="entry name" value="P-loop containing nucleoside triphosphate hydrolases"/>
    <property type="match status" value="1"/>
</dbReference>
<evidence type="ECO:0000256" key="9">
    <source>
        <dbReference type="SAM" id="MobiDB-lite"/>
    </source>
</evidence>
<dbReference type="Proteomes" id="UP000182719">
    <property type="component" value="Unassembled WGS sequence"/>
</dbReference>
<dbReference type="InterPro" id="IPR037257">
    <property type="entry name" value="T2SS_E_N_sf"/>
</dbReference>
<evidence type="ECO:0000256" key="2">
    <source>
        <dbReference type="ARBA" id="ARBA00022448"/>
    </source>
</evidence>
<gene>
    <name evidence="11" type="ORF">SAMN05444354_12532</name>
</gene>
<dbReference type="Gene3D" id="3.30.300.160">
    <property type="entry name" value="Type II secretion system, protein E, N-terminal domain"/>
    <property type="match status" value="1"/>
</dbReference>
<evidence type="ECO:0000256" key="8">
    <source>
        <dbReference type="ARBA" id="ARBA00034006"/>
    </source>
</evidence>
<dbReference type="GO" id="GO:0015628">
    <property type="term" value="P:protein secretion by the type II secretion system"/>
    <property type="evidence" value="ECO:0007669"/>
    <property type="project" value="InterPro"/>
</dbReference>
<accession>A0A1H8C0P0</accession>
<evidence type="ECO:0000313" key="12">
    <source>
        <dbReference type="Proteomes" id="UP000182719"/>
    </source>
</evidence>
<dbReference type="EC" id="7.4.2.8" evidence="7"/>
<dbReference type="FunFam" id="3.40.50.300:FF:000398">
    <property type="entry name" value="Type IV pilus assembly ATPase PilB"/>
    <property type="match status" value="1"/>
</dbReference>
<dbReference type="GO" id="GO:0016887">
    <property type="term" value="F:ATP hydrolysis activity"/>
    <property type="evidence" value="ECO:0007669"/>
    <property type="project" value="TreeGrafter"/>
</dbReference>
<proteinExistence type="inferred from homology"/>
<protein>
    <recommendedName>
        <fullName evidence="7">protein-secreting ATPase</fullName>
        <ecNumber evidence="7">7.4.2.8</ecNumber>
    </recommendedName>
</protein>
<dbReference type="SUPFAM" id="SSF160246">
    <property type="entry name" value="EspE N-terminal domain-like"/>
    <property type="match status" value="1"/>
</dbReference>
<dbReference type="InterPro" id="IPR003593">
    <property type="entry name" value="AAA+_ATPase"/>
</dbReference>
<dbReference type="OrthoDB" id="9805147at2"/>
<comment type="catalytic activity">
    <reaction evidence="8">
        <text>ATP + H2O + cellular proteinSide 1 = ADP + phosphate + cellular proteinSide 2.</text>
        <dbReference type="EC" id="7.4.2.8"/>
    </reaction>
</comment>
<dbReference type="Pfam" id="PF05157">
    <property type="entry name" value="MshEN"/>
    <property type="match status" value="1"/>
</dbReference>
<dbReference type="InterPro" id="IPR027417">
    <property type="entry name" value="P-loop_NTPase"/>
</dbReference>
<evidence type="ECO:0000256" key="4">
    <source>
        <dbReference type="ARBA" id="ARBA00022840"/>
    </source>
</evidence>
<evidence type="ECO:0000256" key="5">
    <source>
        <dbReference type="ARBA" id="ARBA00022927"/>
    </source>
</evidence>
<dbReference type="PANTHER" id="PTHR30258">
    <property type="entry name" value="TYPE II SECRETION SYSTEM PROTEIN GSPE-RELATED"/>
    <property type="match status" value="1"/>
</dbReference>
<comment type="similarity">
    <text evidence="1">Belongs to the GSP E family.</text>
</comment>
<dbReference type="InterPro" id="IPR013369">
    <property type="entry name" value="T2SS_GspE"/>
</dbReference>
<keyword evidence="2" id="KW-0813">Transport</keyword>
<dbReference type="GO" id="GO:0015627">
    <property type="term" value="C:type II protein secretion system complex"/>
    <property type="evidence" value="ECO:0007669"/>
    <property type="project" value="InterPro"/>
</dbReference>
<dbReference type="PANTHER" id="PTHR30258:SF2">
    <property type="entry name" value="COMG OPERON PROTEIN 1"/>
    <property type="match status" value="1"/>
</dbReference>
<organism evidence="11 12">
    <name type="scientific">Stigmatella aurantiaca</name>
    <dbReference type="NCBI Taxonomy" id="41"/>
    <lineage>
        <taxon>Bacteria</taxon>
        <taxon>Pseudomonadati</taxon>
        <taxon>Myxococcota</taxon>
        <taxon>Myxococcia</taxon>
        <taxon>Myxococcales</taxon>
        <taxon>Cystobacterineae</taxon>
        <taxon>Archangiaceae</taxon>
        <taxon>Stigmatella</taxon>
    </lineage>
</organism>
<dbReference type="InterPro" id="IPR007831">
    <property type="entry name" value="T2SS_GspE_N"/>
</dbReference>
<sequence>MSLTTDPTLPAPTPAPSASRNDATQIVAHSQAYLSGRPLGEILQATASLSAEKLQEALAVQAEKGGRIGEVLVGLKAVTEDDVAKALGTQLDLPFLQRIFVDEVDPELVKRVPINFAKQAKLLPLALEDETVIIAVADPLDTAVLDNARLLLGLNISPRIALGSTIVDAINAVYDRSINEAEQLVDEMEEADLDSLAHELEEPKDLLDTDDEAPVIRLVNSILFRAAKERASDIHIEPMERELLVRFRVDGVLQEVIKPPKRYQNSIVSRVKVMGQLNIAEKRLPQDGRIRIKLAGRDIDIRLSTIPTTFGERIVMRLLDKTATLLDLAEIGMSQHTLSGISAVIKRSHGIILVTGPTGSGKTTTLYGALSKINTPDLNILTVEDPVEYQLKGIGQMAISPKIGLTFAQGLRSFLRQDPDVIMVGEIRDKETAEIAIQASLTGHLVLSTVHTNDAAGAVTRLVDMGVEPFLVASSLTAILAQRLVRRVCPDCRVPTSTDDVELKELAHTRATFKERYGVDRIYKAAGCPNCNRTGYRGRTGIYEFLLVDDDVRQLVLKNVDASTIKKSAMSKGMLTLLDDGARKVALGETTIAEVLSITQEDI</sequence>
<keyword evidence="6" id="KW-1278">Translocase</keyword>
<keyword evidence="12" id="KW-1185">Reference proteome</keyword>
<dbReference type="AlphaFoldDB" id="A0A1H8C0P0"/>
<dbReference type="SMART" id="SM00382">
    <property type="entry name" value="AAA"/>
    <property type="match status" value="1"/>
</dbReference>
<keyword evidence="3" id="KW-0547">Nucleotide-binding</keyword>
<dbReference type="Gene3D" id="3.40.50.300">
    <property type="entry name" value="P-loop containing nucleotide triphosphate hydrolases"/>
    <property type="match status" value="1"/>
</dbReference>
<reference evidence="12" key="1">
    <citation type="submission" date="2016-10" db="EMBL/GenBank/DDBJ databases">
        <authorList>
            <person name="Varghese N."/>
            <person name="Submissions S."/>
        </authorList>
    </citation>
    <scope>NUCLEOTIDE SEQUENCE [LARGE SCALE GENOMIC DNA]</scope>
    <source>
        <strain evidence="12">DSM 17044</strain>
    </source>
</reference>
<evidence type="ECO:0000256" key="3">
    <source>
        <dbReference type="ARBA" id="ARBA00022741"/>
    </source>
</evidence>
<evidence type="ECO:0000256" key="1">
    <source>
        <dbReference type="ARBA" id="ARBA00006611"/>
    </source>
</evidence>
<keyword evidence="5" id="KW-0653">Protein transport</keyword>
<evidence type="ECO:0000256" key="6">
    <source>
        <dbReference type="ARBA" id="ARBA00022967"/>
    </source>
</evidence>
<name>A0A1H8C0P0_STIAU</name>